<name>A0A7H4LEU4_WHEAT</name>
<sequence>MPQKILLALLVASRKLRHYFQGHPIKVISAYPLERVLRSANTAGRVAEWNIGLQAFDLEFSTTSVIKGASLADFVVEWTDAPELKAALLPAGREGLQQYSRVRRPHSWPQGCGGPGVRRLTIKGKSQLLVNFSNKVYEPKDEHMEATSRRCARWRSSSRVWSYSMCPVAPTRKPTTSPEEHPSGYPKSLASLRSGSSSHQQRHRSHEQRCLEKSSLNHLFQEPRPAARPRECACSWRSNLRRDAGSRNSRNT</sequence>
<accession>A0A7H4LEU4</accession>
<evidence type="ECO:0000256" key="1">
    <source>
        <dbReference type="SAM" id="MobiDB-lite"/>
    </source>
</evidence>
<evidence type="ECO:0000313" key="3">
    <source>
        <dbReference type="Proteomes" id="UP000280104"/>
    </source>
</evidence>
<proteinExistence type="predicted"/>
<protein>
    <submittedName>
        <fullName evidence="2">Uncharacterized protein</fullName>
    </submittedName>
</protein>
<dbReference type="AlphaFoldDB" id="A0A7H4LEU4"/>
<dbReference type="EMBL" id="LS480641">
    <property type="protein sequence ID" value="SPT17132.1"/>
    <property type="molecule type" value="Genomic_DNA"/>
</dbReference>
<dbReference type="Proteomes" id="UP000280104">
    <property type="component" value="Chromosome II"/>
</dbReference>
<organism evidence="2 3">
    <name type="scientific">Triticum aestivum</name>
    <name type="common">Wheat</name>
    <dbReference type="NCBI Taxonomy" id="4565"/>
    <lineage>
        <taxon>Eukaryota</taxon>
        <taxon>Viridiplantae</taxon>
        <taxon>Streptophyta</taxon>
        <taxon>Embryophyta</taxon>
        <taxon>Tracheophyta</taxon>
        <taxon>Spermatophyta</taxon>
        <taxon>Magnoliopsida</taxon>
        <taxon>Liliopsida</taxon>
        <taxon>Poales</taxon>
        <taxon>Poaceae</taxon>
        <taxon>BOP clade</taxon>
        <taxon>Pooideae</taxon>
        <taxon>Triticodae</taxon>
        <taxon>Triticeae</taxon>
        <taxon>Triticinae</taxon>
        <taxon>Triticum</taxon>
    </lineage>
</organism>
<dbReference type="PANTHER" id="PTHR48475:SF2">
    <property type="entry name" value="RIBONUCLEASE H"/>
    <property type="match status" value="1"/>
</dbReference>
<dbReference type="PANTHER" id="PTHR48475">
    <property type="entry name" value="RIBONUCLEASE H"/>
    <property type="match status" value="1"/>
</dbReference>
<gene>
    <name evidence="2" type="ORF">CAMPLR22A2D_LOCUS1738</name>
</gene>
<reference evidence="2 3" key="1">
    <citation type="submission" date="2018-05" db="EMBL/GenBank/DDBJ databases">
        <authorList>
            <person name="Thind KAUR A."/>
        </authorList>
    </citation>
    <scope>NUCLEOTIDE SEQUENCE [LARGE SCALE GENOMIC DNA]</scope>
</reference>
<feature type="region of interest" description="Disordered" evidence="1">
    <location>
        <begin position="169"/>
        <end position="232"/>
    </location>
</feature>
<evidence type="ECO:0000313" key="2">
    <source>
        <dbReference type="EMBL" id="SPT17132.1"/>
    </source>
</evidence>